<dbReference type="InterPro" id="IPR011663">
    <property type="entry name" value="UTRA"/>
</dbReference>
<dbReference type="PANTHER" id="PTHR44846:SF1">
    <property type="entry name" value="MANNOSYL-D-GLYCERATE TRANSPORT_METABOLISM SYSTEM REPRESSOR MNGR-RELATED"/>
    <property type="match status" value="1"/>
</dbReference>
<dbReference type="SMART" id="SM00345">
    <property type="entry name" value="HTH_GNTR"/>
    <property type="match status" value="1"/>
</dbReference>
<feature type="domain" description="HTH gntR-type" evidence="4">
    <location>
        <begin position="8"/>
        <end position="76"/>
    </location>
</feature>
<keyword evidence="6" id="KW-1185">Reference proteome</keyword>
<organism evidence="5 6">
    <name type="scientific">Harryflintia acetispora</name>
    <dbReference type="NCBI Taxonomy" id="1849041"/>
    <lineage>
        <taxon>Bacteria</taxon>
        <taxon>Bacillati</taxon>
        <taxon>Bacillota</taxon>
        <taxon>Clostridia</taxon>
        <taxon>Eubacteriales</taxon>
        <taxon>Oscillospiraceae</taxon>
        <taxon>Harryflintia</taxon>
    </lineage>
</organism>
<dbReference type="RefSeq" id="WP_079700375.1">
    <property type="nucleotide sequence ID" value="NZ_SLUK01000001.1"/>
</dbReference>
<dbReference type="SUPFAM" id="SSF64288">
    <property type="entry name" value="Chorismate lyase-like"/>
    <property type="match status" value="1"/>
</dbReference>
<dbReference type="OrthoDB" id="457376at2"/>
<dbReference type="InterPro" id="IPR028978">
    <property type="entry name" value="Chorismate_lyase_/UTRA_dom_sf"/>
</dbReference>
<dbReference type="SUPFAM" id="SSF46785">
    <property type="entry name" value="Winged helix' DNA-binding domain"/>
    <property type="match status" value="1"/>
</dbReference>
<dbReference type="PRINTS" id="PR00035">
    <property type="entry name" value="HTHGNTR"/>
</dbReference>
<dbReference type="CDD" id="cd07377">
    <property type="entry name" value="WHTH_GntR"/>
    <property type="match status" value="1"/>
</dbReference>
<dbReference type="AlphaFoldDB" id="A0A9X8Y9L0"/>
<dbReference type="GO" id="GO:0003700">
    <property type="term" value="F:DNA-binding transcription factor activity"/>
    <property type="evidence" value="ECO:0007669"/>
    <property type="project" value="InterPro"/>
</dbReference>
<keyword evidence="2" id="KW-0238">DNA-binding</keyword>
<evidence type="ECO:0000259" key="4">
    <source>
        <dbReference type="PROSITE" id="PS50949"/>
    </source>
</evidence>
<gene>
    <name evidence="5" type="ORF">EDD78_101277</name>
</gene>
<dbReference type="SMART" id="SM00866">
    <property type="entry name" value="UTRA"/>
    <property type="match status" value="1"/>
</dbReference>
<evidence type="ECO:0000256" key="2">
    <source>
        <dbReference type="ARBA" id="ARBA00023125"/>
    </source>
</evidence>
<dbReference type="Gene3D" id="3.40.1410.10">
    <property type="entry name" value="Chorismate lyase-like"/>
    <property type="match status" value="1"/>
</dbReference>
<name>A0A9X8Y9L0_9FIRM</name>
<dbReference type="PANTHER" id="PTHR44846">
    <property type="entry name" value="MANNOSYL-D-GLYCERATE TRANSPORT/METABOLISM SYSTEM REPRESSOR MNGR-RELATED"/>
    <property type="match status" value="1"/>
</dbReference>
<dbReference type="Pfam" id="PF07702">
    <property type="entry name" value="UTRA"/>
    <property type="match status" value="1"/>
</dbReference>
<keyword evidence="3" id="KW-0804">Transcription</keyword>
<protein>
    <submittedName>
        <fullName evidence="5">GntR family transcriptional regulator</fullName>
    </submittedName>
</protein>
<dbReference type="GO" id="GO:0045892">
    <property type="term" value="P:negative regulation of DNA-templated transcription"/>
    <property type="evidence" value="ECO:0007669"/>
    <property type="project" value="TreeGrafter"/>
</dbReference>
<dbReference type="EMBL" id="SLUK01000001">
    <property type="protein sequence ID" value="TCL45294.1"/>
    <property type="molecule type" value="Genomic_DNA"/>
</dbReference>
<dbReference type="Pfam" id="PF00392">
    <property type="entry name" value="GntR"/>
    <property type="match status" value="1"/>
</dbReference>
<reference evidence="5 6" key="1">
    <citation type="submission" date="2019-03" db="EMBL/GenBank/DDBJ databases">
        <title>Genomic Encyclopedia of Type Strains, Phase IV (KMG-IV): sequencing the most valuable type-strain genomes for metagenomic binning, comparative biology and taxonomic classification.</title>
        <authorList>
            <person name="Goeker M."/>
        </authorList>
    </citation>
    <scope>NUCLEOTIDE SEQUENCE [LARGE SCALE GENOMIC DNA]</scope>
    <source>
        <strain evidence="5 6">DSM 100433</strain>
    </source>
</reference>
<evidence type="ECO:0000256" key="3">
    <source>
        <dbReference type="ARBA" id="ARBA00023163"/>
    </source>
</evidence>
<proteinExistence type="predicted"/>
<dbReference type="FunFam" id="1.10.10.10:FF:000079">
    <property type="entry name" value="GntR family transcriptional regulator"/>
    <property type="match status" value="1"/>
</dbReference>
<sequence>MLDERGGTPLYMQLYQEFLGHILDGSWGVDHKLPPEMELCRSHAVSRITVRLALDKLKSEGYLYRKQGRGTFVTKPPIQQRLPAFYSFSDGTPTGGKPKSRVLGLRRQSCPQRVAERLEVETDTEVFRIERVRSLDGVPFAYEISYVPCAVCPALTARDIEQKGLYNSLKLGGQLTVDSARESFEAVIAEKKAARYLEVAPGAPVLHIDRVAYCAGAVVEYCSSTVRGDRVKYEIMLNK</sequence>
<dbReference type="GO" id="GO:0003677">
    <property type="term" value="F:DNA binding"/>
    <property type="evidence" value="ECO:0007669"/>
    <property type="project" value="UniProtKB-KW"/>
</dbReference>
<dbReference type="Proteomes" id="UP000294682">
    <property type="component" value="Unassembled WGS sequence"/>
</dbReference>
<keyword evidence="1" id="KW-0805">Transcription regulation</keyword>
<dbReference type="PROSITE" id="PS50949">
    <property type="entry name" value="HTH_GNTR"/>
    <property type="match status" value="1"/>
</dbReference>
<dbReference type="InterPro" id="IPR000524">
    <property type="entry name" value="Tscrpt_reg_HTH_GntR"/>
</dbReference>
<dbReference type="InterPro" id="IPR050679">
    <property type="entry name" value="Bact_HTH_transcr_reg"/>
</dbReference>
<dbReference type="InterPro" id="IPR036388">
    <property type="entry name" value="WH-like_DNA-bd_sf"/>
</dbReference>
<dbReference type="InterPro" id="IPR036390">
    <property type="entry name" value="WH_DNA-bd_sf"/>
</dbReference>
<evidence type="ECO:0000313" key="5">
    <source>
        <dbReference type="EMBL" id="TCL45294.1"/>
    </source>
</evidence>
<evidence type="ECO:0000256" key="1">
    <source>
        <dbReference type="ARBA" id="ARBA00023015"/>
    </source>
</evidence>
<evidence type="ECO:0000313" key="6">
    <source>
        <dbReference type="Proteomes" id="UP000294682"/>
    </source>
</evidence>
<accession>A0A9X8Y9L0</accession>
<dbReference type="Gene3D" id="1.10.10.10">
    <property type="entry name" value="Winged helix-like DNA-binding domain superfamily/Winged helix DNA-binding domain"/>
    <property type="match status" value="1"/>
</dbReference>
<comment type="caution">
    <text evidence="5">The sequence shown here is derived from an EMBL/GenBank/DDBJ whole genome shotgun (WGS) entry which is preliminary data.</text>
</comment>